<evidence type="ECO:0008006" key="4">
    <source>
        <dbReference type="Google" id="ProtNLM"/>
    </source>
</evidence>
<dbReference type="Proteomes" id="UP000269669">
    <property type="component" value="Unassembled WGS sequence"/>
</dbReference>
<name>A0A3R9NWV9_9BACT</name>
<dbReference type="AlphaFoldDB" id="A0A3R9NWV9"/>
<evidence type="ECO:0000313" key="3">
    <source>
        <dbReference type="Proteomes" id="UP000269669"/>
    </source>
</evidence>
<proteinExistence type="predicted"/>
<comment type="caution">
    <text evidence="2">The sequence shown here is derived from an EMBL/GenBank/DDBJ whole genome shotgun (WGS) entry which is preliminary data.</text>
</comment>
<feature type="signal peptide" evidence="1">
    <location>
        <begin position="1"/>
        <end position="26"/>
    </location>
</feature>
<evidence type="ECO:0000256" key="1">
    <source>
        <dbReference type="SAM" id="SignalP"/>
    </source>
</evidence>
<organism evidence="2 3">
    <name type="scientific">Edaphobacter aggregans</name>
    <dbReference type="NCBI Taxonomy" id="570835"/>
    <lineage>
        <taxon>Bacteria</taxon>
        <taxon>Pseudomonadati</taxon>
        <taxon>Acidobacteriota</taxon>
        <taxon>Terriglobia</taxon>
        <taxon>Terriglobales</taxon>
        <taxon>Acidobacteriaceae</taxon>
        <taxon>Edaphobacter</taxon>
    </lineage>
</organism>
<feature type="chain" id="PRO_5018757133" description="LVIVD repeat-containing protein" evidence="1">
    <location>
        <begin position="27"/>
        <end position="185"/>
    </location>
</feature>
<accession>A0A3R9NWV9</accession>
<protein>
    <recommendedName>
        <fullName evidence="4">LVIVD repeat-containing protein</fullName>
    </recommendedName>
</protein>
<evidence type="ECO:0000313" key="2">
    <source>
        <dbReference type="EMBL" id="RSL16551.1"/>
    </source>
</evidence>
<sequence length="185" mass="20135">MRICRLNLLALLLIFPMALQSLTAHAQTAPAAPPTNTTDILLHPADLDTLIPPAVYFQGQSATVQKRNSGGVHFAGGPYMFAVKVDTGGYSSSIQERYQTYLITETALDIDGHKLPAGAYGVGFIANNKFLVMDLGGHDIFTVTSHHDDAMTRPTPLQVQADPSHGYRLYTGRDFIVFNRSSNSK</sequence>
<dbReference type="EMBL" id="RSDW01000001">
    <property type="protein sequence ID" value="RSL16551.1"/>
    <property type="molecule type" value="Genomic_DNA"/>
</dbReference>
<gene>
    <name evidence="2" type="ORF">EDE15_2070</name>
</gene>
<keyword evidence="3" id="KW-1185">Reference proteome</keyword>
<keyword evidence="1" id="KW-0732">Signal</keyword>
<reference evidence="2 3" key="1">
    <citation type="submission" date="2018-12" db="EMBL/GenBank/DDBJ databases">
        <title>Sequencing of bacterial isolates from soil warming experiment in Harvard Forest, Massachusetts, USA.</title>
        <authorList>
            <person name="Deangelis K."/>
        </authorList>
    </citation>
    <scope>NUCLEOTIDE SEQUENCE [LARGE SCALE GENOMIC DNA]</scope>
    <source>
        <strain evidence="2 3">EB153</strain>
    </source>
</reference>